<evidence type="ECO:0000256" key="1">
    <source>
        <dbReference type="ARBA" id="ARBA00000085"/>
    </source>
</evidence>
<dbReference type="InterPro" id="IPR004358">
    <property type="entry name" value="Sig_transdc_His_kin-like_C"/>
</dbReference>
<dbReference type="SMART" id="SM00387">
    <property type="entry name" value="HATPase_c"/>
    <property type="match status" value="1"/>
</dbReference>
<dbReference type="PRINTS" id="PR00344">
    <property type="entry name" value="BCTRLSENSOR"/>
</dbReference>
<sequence>MIFNKKAGLRELSLHLLDIAENSVNAKAKNVRILVSEDSRTDRLRMEIVDDGVGMDAETAARVTDPFVTSRTTRKVGLGLPFLKMAAEGCNGYLTVHSRKGTGTRVDVEFQRSHIDRMPLGDLTGTILSLVIGYPKVHWTFTYRGNDREFIFDDTTVKDELDGIPLSEPTVIQFLREMISEGIQANQPVDETAFTTTSDHEQPTL</sequence>
<dbReference type="Proteomes" id="UP000055060">
    <property type="component" value="Unassembled WGS sequence"/>
</dbReference>
<evidence type="ECO:0000313" key="7">
    <source>
        <dbReference type="EMBL" id="GAP14925.1"/>
    </source>
</evidence>
<evidence type="ECO:0000256" key="4">
    <source>
        <dbReference type="ARBA" id="ARBA00023012"/>
    </source>
</evidence>
<dbReference type="InterPro" id="IPR036890">
    <property type="entry name" value="HATPase_C_sf"/>
</dbReference>
<feature type="domain" description="Histidine kinase" evidence="6">
    <location>
        <begin position="1"/>
        <end position="114"/>
    </location>
</feature>
<dbReference type="PROSITE" id="PS50109">
    <property type="entry name" value="HIS_KIN"/>
    <property type="match status" value="1"/>
</dbReference>
<dbReference type="GO" id="GO:0000160">
    <property type="term" value="P:phosphorelay signal transduction system"/>
    <property type="evidence" value="ECO:0007669"/>
    <property type="project" value="UniProtKB-KW"/>
</dbReference>
<accession>A0A0S7BH17</accession>
<protein>
    <recommendedName>
        <fullName evidence="2">histidine kinase</fullName>
        <ecNumber evidence="2">2.7.13.3</ecNumber>
    </recommendedName>
</protein>
<dbReference type="STRING" id="360412.LARV_02705"/>
<keyword evidence="8" id="KW-1185">Reference proteome</keyword>
<dbReference type="InterPro" id="IPR005467">
    <property type="entry name" value="His_kinase_dom"/>
</dbReference>
<comment type="catalytic activity">
    <reaction evidence="1">
        <text>ATP + protein L-histidine = ADP + protein N-phospho-L-histidine.</text>
        <dbReference type="EC" id="2.7.13.3"/>
    </reaction>
</comment>
<proteinExistence type="predicted"/>
<reference evidence="7" key="1">
    <citation type="submission" date="2015-07" db="EMBL/GenBank/DDBJ databases">
        <title>Draft Genome Sequences of Anaerolinea thermolimosa IMO-1, Bellilinea caldifistulae GOMI-1, Leptolinea tardivitalis YMTK-2, Levilinea saccharolytica KIBI-1,Longilinea arvoryzae KOME-1, Previously Described as Members of the Anaerolineaceae (Chloroflexi).</title>
        <authorList>
            <person name="Sekiguchi Y."/>
            <person name="Ohashi A."/>
            <person name="Matsuura N."/>
            <person name="Tourlousse M.D."/>
        </authorList>
    </citation>
    <scope>NUCLEOTIDE SEQUENCE [LARGE SCALE GENOMIC DNA]</scope>
    <source>
        <strain evidence="7">KOME-1</strain>
    </source>
</reference>
<keyword evidence="3 7" id="KW-0808">Transferase</keyword>
<dbReference type="InterPro" id="IPR003594">
    <property type="entry name" value="HATPase_dom"/>
</dbReference>
<evidence type="ECO:0000256" key="2">
    <source>
        <dbReference type="ARBA" id="ARBA00012438"/>
    </source>
</evidence>
<name>A0A0S7BH17_9CHLR</name>
<evidence type="ECO:0000259" key="6">
    <source>
        <dbReference type="PROSITE" id="PS50109"/>
    </source>
</evidence>
<feature type="region of interest" description="Disordered" evidence="5">
    <location>
        <begin position="186"/>
        <end position="205"/>
    </location>
</feature>
<dbReference type="AlphaFoldDB" id="A0A0S7BH17"/>
<dbReference type="Pfam" id="PF02518">
    <property type="entry name" value="HATPase_c"/>
    <property type="match status" value="1"/>
</dbReference>
<keyword evidence="3 7" id="KW-0418">Kinase</keyword>
<gene>
    <name evidence="7" type="ORF">LARV_02705</name>
</gene>
<dbReference type="EMBL" id="DF967972">
    <property type="protein sequence ID" value="GAP14925.1"/>
    <property type="molecule type" value="Genomic_DNA"/>
</dbReference>
<evidence type="ECO:0000256" key="3">
    <source>
        <dbReference type="ARBA" id="ARBA00022777"/>
    </source>
</evidence>
<dbReference type="EC" id="2.7.13.3" evidence="2"/>
<organism evidence="7">
    <name type="scientific">Longilinea arvoryzae</name>
    <dbReference type="NCBI Taxonomy" id="360412"/>
    <lineage>
        <taxon>Bacteria</taxon>
        <taxon>Bacillati</taxon>
        <taxon>Chloroflexota</taxon>
        <taxon>Anaerolineae</taxon>
        <taxon>Anaerolineales</taxon>
        <taxon>Anaerolineaceae</taxon>
        <taxon>Longilinea</taxon>
    </lineage>
</organism>
<keyword evidence="4" id="KW-0902">Two-component regulatory system</keyword>
<dbReference type="GO" id="GO:0004673">
    <property type="term" value="F:protein histidine kinase activity"/>
    <property type="evidence" value="ECO:0007669"/>
    <property type="project" value="UniProtKB-EC"/>
</dbReference>
<evidence type="ECO:0000313" key="8">
    <source>
        <dbReference type="Proteomes" id="UP000055060"/>
    </source>
</evidence>
<evidence type="ECO:0000256" key="5">
    <source>
        <dbReference type="SAM" id="MobiDB-lite"/>
    </source>
</evidence>
<dbReference type="Gene3D" id="3.30.565.10">
    <property type="entry name" value="Histidine kinase-like ATPase, C-terminal domain"/>
    <property type="match status" value="1"/>
</dbReference>
<dbReference type="SUPFAM" id="SSF55874">
    <property type="entry name" value="ATPase domain of HSP90 chaperone/DNA topoisomerase II/histidine kinase"/>
    <property type="match status" value="1"/>
</dbReference>
<feature type="compositionally biased region" description="Polar residues" evidence="5">
    <location>
        <begin position="186"/>
        <end position="197"/>
    </location>
</feature>